<accession>A0A1F5T3K4</accession>
<organism evidence="1 2">
    <name type="scientific">Candidatus Falkowbacteria bacterium RIFOXYC2_FULL_36_12</name>
    <dbReference type="NCBI Taxonomy" id="1798002"/>
    <lineage>
        <taxon>Bacteria</taxon>
        <taxon>Candidatus Falkowiibacteriota</taxon>
    </lineage>
</organism>
<dbReference type="EMBL" id="MFGJ01000001">
    <property type="protein sequence ID" value="OGF33502.1"/>
    <property type="molecule type" value="Genomic_DNA"/>
</dbReference>
<comment type="caution">
    <text evidence="1">The sequence shown here is derived from an EMBL/GenBank/DDBJ whole genome shotgun (WGS) entry which is preliminary data.</text>
</comment>
<evidence type="ECO:0000313" key="1">
    <source>
        <dbReference type="EMBL" id="OGF33502.1"/>
    </source>
</evidence>
<reference evidence="1 2" key="1">
    <citation type="journal article" date="2016" name="Nat. Commun.">
        <title>Thousands of microbial genomes shed light on interconnected biogeochemical processes in an aquifer system.</title>
        <authorList>
            <person name="Anantharaman K."/>
            <person name="Brown C.T."/>
            <person name="Hug L.A."/>
            <person name="Sharon I."/>
            <person name="Castelle C.J."/>
            <person name="Probst A.J."/>
            <person name="Thomas B.C."/>
            <person name="Singh A."/>
            <person name="Wilkins M.J."/>
            <person name="Karaoz U."/>
            <person name="Brodie E.L."/>
            <person name="Williams K.H."/>
            <person name="Hubbard S.S."/>
            <person name="Banfield J.F."/>
        </authorList>
    </citation>
    <scope>NUCLEOTIDE SEQUENCE [LARGE SCALE GENOMIC DNA]</scope>
</reference>
<dbReference type="Proteomes" id="UP000179001">
    <property type="component" value="Unassembled WGS sequence"/>
</dbReference>
<evidence type="ECO:0000313" key="2">
    <source>
        <dbReference type="Proteomes" id="UP000179001"/>
    </source>
</evidence>
<gene>
    <name evidence="1" type="ORF">A2478_02335</name>
</gene>
<protein>
    <submittedName>
        <fullName evidence="1">Uncharacterized protein</fullName>
    </submittedName>
</protein>
<name>A0A1F5T3K4_9BACT</name>
<sequence length="145" mass="16923">MKLYHGSRNGNLKTIKKMQAQAGEGVEVPEDELKDGIYLTPHYKYALAMAARPDGVTRINHENDTIEFENPELFNPEKEVYIYEVEVEEGVARKFDENQLVIENLDEIKPTEQHIHKAGDIEQYFELTNWKKELKNETTPEFKIK</sequence>
<proteinExistence type="predicted"/>
<dbReference type="AlphaFoldDB" id="A0A1F5T3K4"/>